<dbReference type="PANTHER" id="PTHR34183:SF1">
    <property type="entry name" value="ENDOLYTIC PEPTIDOGLYCAN TRANSGLYCOSYLASE RLPA"/>
    <property type="match status" value="1"/>
</dbReference>
<dbReference type="PROSITE" id="PS51257">
    <property type="entry name" value="PROKAR_LIPOPROTEIN"/>
    <property type="match status" value="1"/>
</dbReference>
<dbReference type="GO" id="GO:0000270">
    <property type="term" value="P:peptidoglycan metabolic process"/>
    <property type="evidence" value="ECO:0007669"/>
    <property type="project" value="UniProtKB-UniRule"/>
</dbReference>
<accession>B3EHY0</accession>
<dbReference type="STRING" id="290315.Clim_2366"/>
<comment type="subcellular location">
    <subcellularLocation>
        <location evidence="3">Cell membrane</location>
        <topology evidence="3">Lipid-anchor</topology>
    </subcellularLocation>
</comment>
<keyword evidence="3 7" id="KW-0449">Lipoprotein</keyword>
<dbReference type="EMBL" id="CP001097">
    <property type="protein sequence ID" value="ACD91389.1"/>
    <property type="molecule type" value="Genomic_DNA"/>
</dbReference>
<dbReference type="GO" id="GO:0008932">
    <property type="term" value="F:lytic endotransglycosylase activity"/>
    <property type="evidence" value="ECO:0007669"/>
    <property type="project" value="UniProtKB-UniRule"/>
</dbReference>
<dbReference type="KEGG" id="cli:Clim_2366"/>
<dbReference type="HAMAP" id="MF_02071">
    <property type="entry name" value="RlpA"/>
    <property type="match status" value="1"/>
</dbReference>
<dbReference type="GO" id="GO:0071555">
    <property type="term" value="P:cell wall organization"/>
    <property type="evidence" value="ECO:0007669"/>
    <property type="project" value="UniProtKB-KW"/>
</dbReference>
<evidence type="ECO:0000256" key="4">
    <source>
        <dbReference type="RuleBase" id="RU003495"/>
    </source>
</evidence>
<organism evidence="7 8">
    <name type="scientific">Chlorobium limicola (strain DSM 245 / NBRC 103803 / 6330)</name>
    <dbReference type="NCBI Taxonomy" id="290315"/>
    <lineage>
        <taxon>Bacteria</taxon>
        <taxon>Pseudomonadati</taxon>
        <taxon>Chlorobiota</taxon>
        <taxon>Chlorobiia</taxon>
        <taxon>Chlorobiales</taxon>
        <taxon>Chlorobiaceae</taxon>
        <taxon>Chlorobium/Pelodictyon group</taxon>
        <taxon>Chlorobium</taxon>
    </lineage>
</organism>
<dbReference type="PANTHER" id="PTHR34183">
    <property type="entry name" value="ENDOLYTIC PEPTIDOGLYCAN TRANSGLYCOSYLASE RLPA"/>
    <property type="match status" value="1"/>
</dbReference>
<dbReference type="SUPFAM" id="SSF50685">
    <property type="entry name" value="Barwin-like endoglucanases"/>
    <property type="match status" value="1"/>
</dbReference>
<dbReference type="RefSeq" id="WP_012467254.1">
    <property type="nucleotide sequence ID" value="NC_010803.1"/>
</dbReference>
<keyword evidence="5" id="KW-0732">Signal</keyword>
<feature type="chain" id="PRO_5009990827" description="Probable endolytic peptidoglycan transglycosylase RlpA" evidence="5">
    <location>
        <begin position="24"/>
        <end position="163"/>
    </location>
</feature>
<evidence type="ECO:0000256" key="2">
    <source>
        <dbReference type="ARBA" id="ARBA00023316"/>
    </source>
</evidence>
<dbReference type="OrthoDB" id="9779128at2"/>
<keyword evidence="2 3" id="KW-0961">Cell wall biogenesis/degradation</keyword>
<dbReference type="CDD" id="cd22268">
    <property type="entry name" value="DPBB_RlpA-like"/>
    <property type="match status" value="1"/>
</dbReference>
<dbReference type="Proteomes" id="UP000008841">
    <property type="component" value="Chromosome"/>
</dbReference>
<dbReference type="Gene3D" id="2.40.40.10">
    <property type="entry name" value="RlpA-like domain"/>
    <property type="match status" value="1"/>
</dbReference>
<dbReference type="InterPro" id="IPR034718">
    <property type="entry name" value="RlpA"/>
</dbReference>
<dbReference type="NCBIfam" id="TIGR00413">
    <property type="entry name" value="rlpA"/>
    <property type="match status" value="1"/>
</dbReference>
<evidence type="ECO:0000313" key="7">
    <source>
        <dbReference type="EMBL" id="ACD91389.1"/>
    </source>
</evidence>
<comment type="similarity">
    <text evidence="3 4">Belongs to the RlpA family.</text>
</comment>
<evidence type="ECO:0000256" key="5">
    <source>
        <dbReference type="SAM" id="SignalP"/>
    </source>
</evidence>
<protein>
    <recommendedName>
        <fullName evidence="3">Probable endolytic peptidoglycan transglycosylase RlpA</fullName>
        <ecNumber evidence="3">4.2.2.-</ecNumber>
    </recommendedName>
</protein>
<feature type="signal peptide" evidence="5">
    <location>
        <begin position="1"/>
        <end position="23"/>
    </location>
</feature>
<dbReference type="eggNOG" id="COG0797">
    <property type="taxonomic scope" value="Bacteria"/>
</dbReference>
<reference evidence="7 8" key="1">
    <citation type="submission" date="2008-05" db="EMBL/GenBank/DDBJ databases">
        <title>Complete sequence of Chlorobium limicola DSM 245.</title>
        <authorList>
            <consortium name="US DOE Joint Genome Institute"/>
            <person name="Lucas S."/>
            <person name="Copeland A."/>
            <person name="Lapidus A."/>
            <person name="Glavina del Rio T."/>
            <person name="Dalin E."/>
            <person name="Tice H."/>
            <person name="Bruce D."/>
            <person name="Goodwin L."/>
            <person name="Pitluck S."/>
            <person name="Schmutz J."/>
            <person name="Larimer F."/>
            <person name="Land M."/>
            <person name="Hauser L."/>
            <person name="Kyrpides N."/>
            <person name="Ovchinnikova G."/>
            <person name="Zhao F."/>
            <person name="Li T."/>
            <person name="Liu Z."/>
            <person name="Overmann J."/>
            <person name="Bryant D.A."/>
            <person name="Richardson P."/>
        </authorList>
    </citation>
    <scope>NUCLEOTIDE SEQUENCE [LARGE SCALE GENOMIC DNA]</scope>
    <source>
        <strain evidence="8">DSM 245 / NBRC 103803 / 6330</strain>
    </source>
</reference>
<feature type="domain" description="RlpA-like protein double-psi beta-barrel" evidence="6">
    <location>
        <begin position="61"/>
        <end position="150"/>
    </location>
</feature>
<comment type="function">
    <text evidence="3">Lytic transglycosylase with a strong preference for naked glycan strands that lack stem peptides.</text>
</comment>
<evidence type="ECO:0000256" key="3">
    <source>
        <dbReference type="HAMAP-Rule" id="MF_02071"/>
    </source>
</evidence>
<evidence type="ECO:0000313" key="8">
    <source>
        <dbReference type="Proteomes" id="UP000008841"/>
    </source>
</evidence>
<keyword evidence="3" id="KW-0472">Membrane</keyword>
<dbReference type="HOGENOM" id="CLU_042923_6_4_10"/>
<sequence precursor="true">MRHEKRFFTFSLCAALIGLIFSACQTSMPLSKWSNFPEVSFQSIAQASTGSSRANNMFLVSEGKASYYANQFHGRKTANGETFNMNEFTAAHPSLPFGTWVRVTNLRNGKDVIVRINDRGPFIKGRVIDLSVGAAKQIGLFKSGTAQVRVEAIEKTASEVYSG</sequence>
<gene>
    <name evidence="3" type="primary">rlpA</name>
    <name evidence="7" type="ordered locus">Clim_2366</name>
</gene>
<keyword evidence="1 3" id="KW-0456">Lyase</keyword>
<dbReference type="InterPro" id="IPR036908">
    <property type="entry name" value="RlpA-like_sf"/>
</dbReference>
<dbReference type="AlphaFoldDB" id="B3EHY0"/>
<proteinExistence type="inferred from homology"/>
<dbReference type="EC" id="4.2.2.-" evidence="3"/>
<dbReference type="Pfam" id="PF03330">
    <property type="entry name" value="DPBB_1"/>
    <property type="match status" value="1"/>
</dbReference>
<keyword evidence="3" id="KW-1003">Cell membrane</keyword>
<dbReference type="GO" id="GO:0005886">
    <property type="term" value="C:plasma membrane"/>
    <property type="evidence" value="ECO:0007669"/>
    <property type="project" value="UniProtKB-SubCell"/>
</dbReference>
<name>B3EHY0_CHLL2</name>
<dbReference type="InterPro" id="IPR009009">
    <property type="entry name" value="RlpA-like_DPBB"/>
</dbReference>
<evidence type="ECO:0000259" key="6">
    <source>
        <dbReference type="Pfam" id="PF03330"/>
    </source>
</evidence>
<evidence type="ECO:0000256" key="1">
    <source>
        <dbReference type="ARBA" id="ARBA00023239"/>
    </source>
</evidence>
<keyword evidence="3" id="KW-0564">Palmitate</keyword>
<dbReference type="InterPro" id="IPR012997">
    <property type="entry name" value="RplA"/>
</dbReference>